<protein>
    <submittedName>
        <fullName evidence="1">Uncharacterized protein</fullName>
    </submittedName>
</protein>
<name>A0ABQ3AJQ9_9ACTN</name>
<keyword evidence="2" id="KW-1185">Reference proteome</keyword>
<evidence type="ECO:0000313" key="2">
    <source>
        <dbReference type="Proteomes" id="UP000653308"/>
    </source>
</evidence>
<accession>A0ABQ3AJQ9</accession>
<proteinExistence type="predicted"/>
<evidence type="ECO:0000313" key="1">
    <source>
        <dbReference type="EMBL" id="GGY53706.1"/>
    </source>
</evidence>
<gene>
    <name evidence="1" type="ORF">GCM10010384_68850</name>
</gene>
<comment type="caution">
    <text evidence="1">The sequence shown here is derived from an EMBL/GenBank/DDBJ whole genome shotgun (WGS) entry which is preliminary data.</text>
</comment>
<sequence>MTTEELSNRLIQILTGITSGEPNPNIIQGFVQNFIEDFKPDYYYEISVTDVEGYTPTFIEYYAWDEDEDGPIPGIKLFKDFNIYLEREYCEY</sequence>
<dbReference type="Proteomes" id="UP000653308">
    <property type="component" value="Unassembled WGS sequence"/>
</dbReference>
<reference evidence="2" key="1">
    <citation type="journal article" date="2019" name="Int. J. Syst. Evol. Microbiol.">
        <title>The Global Catalogue of Microorganisms (GCM) 10K type strain sequencing project: providing services to taxonomists for standard genome sequencing and annotation.</title>
        <authorList>
            <consortium name="The Broad Institute Genomics Platform"/>
            <consortium name="The Broad Institute Genome Sequencing Center for Infectious Disease"/>
            <person name="Wu L."/>
            <person name="Ma J."/>
        </authorList>
    </citation>
    <scope>NUCLEOTIDE SEQUENCE [LARGE SCALE GENOMIC DNA]</scope>
    <source>
        <strain evidence="2">JCM 4957</strain>
    </source>
</reference>
<organism evidence="1 2">
    <name type="scientific">Streptomyces djakartensis</name>
    <dbReference type="NCBI Taxonomy" id="68193"/>
    <lineage>
        <taxon>Bacteria</taxon>
        <taxon>Bacillati</taxon>
        <taxon>Actinomycetota</taxon>
        <taxon>Actinomycetes</taxon>
        <taxon>Kitasatosporales</taxon>
        <taxon>Streptomycetaceae</taxon>
        <taxon>Streptomyces</taxon>
    </lineage>
</organism>
<dbReference type="EMBL" id="BMWE01000050">
    <property type="protein sequence ID" value="GGY53706.1"/>
    <property type="molecule type" value="Genomic_DNA"/>
</dbReference>